<keyword evidence="9" id="KW-0732">Signal</keyword>
<dbReference type="EMBL" id="CAXAMM010006180">
    <property type="protein sequence ID" value="CAK9010121.1"/>
    <property type="molecule type" value="Genomic_DNA"/>
</dbReference>
<dbReference type="PANTHER" id="PTHR33146">
    <property type="entry name" value="ENDONUCLEASE 4"/>
    <property type="match status" value="1"/>
</dbReference>
<evidence type="ECO:0000313" key="10">
    <source>
        <dbReference type="EMBL" id="CAK9010121.1"/>
    </source>
</evidence>
<sequence length="387" mass="43544">MNLAMGLCSSLCIVVCPVVQGWLDTGHMLVARMAQTQLEEAHVATLEDILSSWSRDFPGMSSFVSSAVWPDHIKCTNSKAPACLGLPATSLNAFDTWHFVDLDYNPDRVSIDDAQHPYQNPSAVWALRQAMSTFSSSQSTFAVNFMLRMAIHILADLHQPLHAAQGVFNDTRFGDVLGDRGGNLIRIQSPWKELRSLHLFWDAAGGLFLDEWPLVPEVELRQNASEIMRAFPRSSLQELNDTETSCFLRNDCGRVFKKWAIQVHEVAVKFAYHGVRANETVSEEYIAKVRRISKRQLALAGYRLADLLAVVVPFLQISSDRSGLSDRPWSLWTRTDIYTQALVALCSLQFLLLLLLGSLLCKGLRAKHRDRESLLEAEADRFVQLQR</sequence>
<comment type="caution">
    <text evidence="10">The sequence shown here is derived from an EMBL/GenBank/DDBJ whole genome shotgun (WGS) entry which is preliminary data.</text>
</comment>
<evidence type="ECO:0000256" key="7">
    <source>
        <dbReference type="ARBA" id="ARBA00023180"/>
    </source>
</evidence>
<dbReference type="Pfam" id="PF02265">
    <property type="entry name" value="S1-P1_nuclease"/>
    <property type="match status" value="1"/>
</dbReference>
<keyword evidence="2" id="KW-0540">Nuclease</keyword>
<keyword evidence="8" id="KW-0472">Membrane</keyword>
<evidence type="ECO:0000256" key="8">
    <source>
        <dbReference type="SAM" id="Phobius"/>
    </source>
</evidence>
<dbReference type="Gene3D" id="1.10.575.10">
    <property type="entry name" value="P1 Nuclease"/>
    <property type="match status" value="1"/>
</dbReference>
<reference evidence="10 11" key="1">
    <citation type="submission" date="2024-02" db="EMBL/GenBank/DDBJ databases">
        <authorList>
            <person name="Chen Y."/>
            <person name="Shah S."/>
            <person name="Dougan E. K."/>
            <person name="Thang M."/>
            <person name="Chan C."/>
        </authorList>
    </citation>
    <scope>NUCLEOTIDE SEQUENCE [LARGE SCALE GENOMIC DNA]</scope>
</reference>
<evidence type="ECO:0000256" key="2">
    <source>
        <dbReference type="ARBA" id="ARBA00022722"/>
    </source>
</evidence>
<evidence type="ECO:0000256" key="3">
    <source>
        <dbReference type="ARBA" id="ARBA00022723"/>
    </source>
</evidence>
<feature type="signal peptide" evidence="9">
    <location>
        <begin position="1"/>
        <end position="21"/>
    </location>
</feature>
<keyword evidence="5" id="KW-0378">Hydrolase</keyword>
<evidence type="ECO:0000256" key="1">
    <source>
        <dbReference type="ARBA" id="ARBA00009547"/>
    </source>
</evidence>
<keyword evidence="8" id="KW-0812">Transmembrane</keyword>
<comment type="similarity">
    <text evidence="1">Belongs to the nuclease type I family.</text>
</comment>
<keyword evidence="6" id="KW-1015">Disulfide bond</keyword>
<evidence type="ECO:0000256" key="4">
    <source>
        <dbReference type="ARBA" id="ARBA00022759"/>
    </source>
</evidence>
<protein>
    <submittedName>
        <fullName evidence="10">Endonuclease 2 (AtENDO2) (Deoxyribonuclease ENDO2) (Single-stranded-nucleate endonuclease ENDO2)</fullName>
    </submittedName>
</protein>
<dbReference type="PANTHER" id="PTHR33146:SF10">
    <property type="entry name" value="STRAND-SPECIFIC NUCLEASE, PUTATIVE-RELATED"/>
    <property type="match status" value="1"/>
</dbReference>
<dbReference type="SUPFAM" id="SSF48537">
    <property type="entry name" value="Phospholipase C/P1 nuclease"/>
    <property type="match status" value="1"/>
</dbReference>
<evidence type="ECO:0000256" key="9">
    <source>
        <dbReference type="SAM" id="SignalP"/>
    </source>
</evidence>
<dbReference type="InterPro" id="IPR003154">
    <property type="entry name" value="S1/P1nuclease"/>
</dbReference>
<evidence type="ECO:0000313" key="11">
    <source>
        <dbReference type="Proteomes" id="UP001642464"/>
    </source>
</evidence>
<name>A0ABP0J6Y2_9DINO</name>
<keyword evidence="11" id="KW-1185">Reference proteome</keyword>
<evidence type="ECO:0000256" key="5">
    <source>
        <dbReference type="ARBA" id="ARBA00022801"/>
    </source>
</evidence>
<feature type="transmembrane region" description="Helical" evidence="8">
    <location>
        <begin position="337"/>
        <end position="361"/>
    </location>
</feature>
<keyword evidence="8" id="KW-1133">Transmembrane helix</keyword>
<evidence type="ECO:0000256" key="6">
    <source>
        <dbReference type="ARBA" id="ARBA00023157"/>
    </source>
</evidence>
<dbReference type="InterPro" id="IPR008947">
    <property type="entry name" value="PLipase_C/P1_nuclease_dom_sf"/>
</dbReference>
<feature type="transmembrane region" description="Helical" evidence="8">
    <location>
        <begin position="297"/>
        <end position="317"/>
    </location>
</feature>
<proteinExistence type="inferred from homology"/>
<dbReference type="Proteomes" id="UP001642464">
    <property type="component" value="Unassembled WGS sequence"/>
</dbReference>
<dbReference type="GO" id="GO:0004519">
    <property type="term" value="F:endonuclease activity"/>
    <property type="evidence" value="ECO:0007669"/>
    <property type="project" value="UniProtKB-KW"/>
</dbReference>
<keyword evidence="7" id="KW-0325">Glycoprotein</keyword>
<gene>
    <name evidence="10" type="ORF">SCF082_LOCUS10536</name>
</gene>
<keyword evidence="3" id="KW-0479">Metal-binding</keyword>
<organism evidence="10 11">
    <name type="scientific">Durusdinium trenchii</name>
    <dbReference type="NCBI Taxonomy" id="1381693"/>
    <lineage>
        <taxon>Eukaryota</taxon>
        <taxon>Sar</taxon>
        <taxon>Alveolata</taxon>
        <taxon>Dinophyceae</taxon>
        <taxon>Suessiales</taxon>
        <taxon>Symbiodiniaceae</taxon>
        <taxon>Durusdinium</taxon>
    </lineage>
</organism>
<accession>A0ABP0J6Y2</accession>
<keyword evidence="4 10" id="KW-0255">Endonuclease</keyword>
<dbReference type="CDD" id="cd11010">
    <property type="entry name" value="S1-P1_nuclease"/>
    <property type="match status" value="1"/>
</dbReference>
<feature type="chain" id="PRO_5046767552" evidence="9">
    <location>
        <begin position="22"/>
        <end position="387"/>
    </location>
</feature>